<dbReference type="Pfam" id="PF00589">
    <property type="entry name" value="Phage_integrase"/>
    <property type="match status" value="1"/>
</dbReference>
<keyword evidence="9" id="KW-1185">Reference proteome</keyword>
<evidence type="ECO:0000256" key="1">
    <source>
        <dbReference type="ARBA" id="ARBA00008857"/>
    </source>
</evidence>
<dbReference type="Proteomes" id="UP000218399">
    <property type="component" value="Unassembled WGS sequence"/>
</dbReference>
<protein>
    <submittedName>
        <fullName evidence="8">Integrase</fullName>
    </submittedName>
</protein>
<evidence type="ECO:0000259" key="7">
    <source>
        <dbReference type="PROSITE" id="PS51900"/>
    </source>
</evidence>
<name>A0A2A2EDM0_9BIFI</name>
<dbReference type="Gene3D" id="1.10.443.10">
    <property type="entry name" value="Intergrase catalytic core"/>
    <property type="match status" value="1"/>
</dbReference>
<dbReference type="PROSITE" id="PS51898">
    <property type="entry name" value="TYR_RECOMBINASE"/>
    <property type="match status" value="1"/>
</dbReference>
<dbReference type="InterPro" id="IPR011010">
    <property type="entry name" value="DNA_brk_join_enz"/>
</dbReference>
<feature type="domain" description="Core-binding (CB)" evidence="7">
    <location>
        <begin position="72"/>
        <end position="152"/>
    </location>
</feature>
<dbReference type="OrthoDB" id="1822491at2"/>
<gene>
    <name evidence="8" type="ORF">B1526_1633</name>
</gene>
<dbReference type="PANTHER" id="PTHR30349:SF64">
    <property type="entry name" value="PROPHAGE INTEGRASE INTD-RELATED"/>
    <property type="match status" value="1"/>
</dbReference>
<proteinExistence type="inferred from homology"/>
<dbReference type="PROSITE" id="PS51900">
    <property type="entry name" value="CB"/>
    <property type="match status" value="1"/>
</dbReference>
<evidence type="ECO:0000256" key="4">
    <source>
        <dbReference type="ARBA" id="ARBA00023172"/>
    </source>
</evidence>
<reference evidence="8 9" key="1">
    <citation type="journal article" date="2017" name="ISME J.">
        <title>Unveiling bifidobacterial biogeography across the mammalian branch of the tree of life.</title>
        <authorList>
            <person name="Milani C."/>
            <person name="Mangifesta M."/>
            <person name="Mancabelli L."/>
            <person name="Lugli G.A."/>
            <person name="James K."/>
            <person name="Duranti S."/>
            <person name="Turroni F."/>
            <person name="Ferrario C."/>
            <person name="Ossiprandi M.C."/>
            <person name="van Sinderen D."/>
            <person name="Ventura M."/>
        </authorList>
    </citation>
    <scope>NUCLEOTIDE SEQUENCE [LARGE SCALE GENOMIC DNA]</scope>
    <source>
        <strain evidence="9">Ham19E</strain>
    </source>
</reference>
<keyword evidence="2" id="KW-0229">DNA integration</keyword>
<dbReference type="InterPro" id="IPR044068">
    <property type="entry name" value="CB"/>
</dbReference>
<feature type="domain" description="Tyr recombinase" evidence="6">
    <location>
        <begin position="173"/>
        <end position="394"/>
    </location>
</feature>
<evidence type="ECO:0000313" key="8">
    <source>
        <dbReference type="EMBL" id="PAU67133.1"/>
    </source>
</evidence>
<dbReference type="GO" id="GO:0015074">
    <property type="term" value="P:DNA integration"/>
    <property type="evidence" value="ECO:0007669"/>
    <property type="project" value="UniProtKB-KW"/>
</dbReference>
<dbReference type="Gene3D" id="1.10.150.130">
    <property type="match status" value="1"/>
</dbReference>
<organism evidence="8 9">
    <name type="scientific">Bifidobacterium criceti</name>
    <dbReference type="NCBI Taxonomy" id="1960969"/>
    <lineage>
        <taxon>Bacteria</taxon>
        <taxon>Bacillati</taxon>
        <taxon>Actinomycetota</taxon>
        <taxon>Actinomycetes</taxon>
        <taxon>Bifidobacteriales</taxon>
        <taxon>Bifidobacteriaceae</taxon>
        <taxon>Bifidobacterium</taxon>
    </lineage>
</organism>
<comment type="caution">
    <text evidence="8">The sequence shown here is derived from an EMBL/GenBank/DDBJ whole genome shotgun (WGS) entry which is preliminary data.</text>
</comment>
<keyword evidence="3 5" id="KW-0238">DNA-binding</keyword>
<dbReference type="InterPro" id="IPR004107">
    <property type="entry name" value="Integrase_SAM-like_N"/>
</dbReference>
<dbReference type="InterPro" id="IPR002104">
    <property type="entry name" value="Integrase_catalytic"/>
</dbReference>
<sequence>MPTTRRTKGAGSVFQDKHGIWHFRRDIGPDPVTGRRRTVEAKSKNKALARQRYEEKVAEYQRTGVLPGAKSPRVADYAERWLADYRTRVKPNTYTTRAGRIKACCEVIGSIRLDQLTPEHIRLTMRTLGARLAPSTLKDHYVSLKMMLDQAELDGLIPIDPCRKVRPPRVEQTKTRILDPDQPRKLIEAVPAIGHTEHRPSDTDDDTETWTLLFEIAFMTGLRPGERRALMPYQLETRRGIHGINVCQQIQRYGTPDRAIIPKWLDATHLWGALWLTTPKTAAGRRFVPLPDGLWQRLHDRIRRLHIGDHDLVFTTHLGRPVSDSNERRHFKAALAAAGLPDVKLYSARHWTATMTALADMPDDARIAIMGHTDPAMTRRYTHRDIVSIAGLMAQAIPDIASDVIEAEIIDEDA</sequence>
<dbReference type="AlphaFoldDB" id="A0A2A2EDM0"/>
<dbReference type="SUPFAM" id="SSF56349">
    <property type="entry name" value="DNA breaking-rejoining enzymes"/>
    <property type="match status" value="1"/>
</dbReference>
<evidence type="ECO:0000256" key="5">
    <source>
        <dbReference type="PROSITE-ProRule" id="PRU01248"/>
    </source>
</evidence>
<evidence type="ECO:0000256" key="2">
    <source>
        <dbReference type="ARBA" id="ARBA00022908"/>
    </source>
</evidence>
<dbReference type="InterPro" id="IPR013762">
    <property type="entry name" value="Integrase-like_cat_sf"/>
</dbReference>
<comment type="similarity">
    <text evidence="1">Belongs to the 'phage' integrase family.</text>
</comment>
<dbReference type="InterPro" id="IPR050090">
    <property type="entry name" value="Tyrosine_recombinase_XerCD"/>
</dbReference>
<dbReference type="GO" id="GO:0006310">
    <property type="term" value="P:DNA recombination"/>
    <property type="evidence" value="ECO:0007669"/>
    <property type="project" value="UniProtKB-KW"/>
</dbReference>
<dbReference type="InterPro" id="IPR010998">
    <property type="entry name" value="Integrase_recombinase_N"/>
</dbReference>
<evidence type="ECO:0000313" key="9">
    <source>
        <dbReference type="Proteomes" id="UP000218399"/>
    </source>
</evidence>
<evidence type="ECO:0000259" key="6">
    <source>
        <dbReference type="PROSITE" id="PS51898"/>
    </source>
</evidence>
<dbReference type="RefSeq" id="WP_095615571.1">
    <property type="nucleotide sequence ID" value="NZ_MVOH01000017.1"/>
</dbReference>
<keyword evidence="4" id="KW-0233">DNA recombination</keyword>
<dbReference type="PANTHER" id="PTHR30349">
    <property type="entry name" value="PHAGE INTEGRASE-RELATED"/>
    <property type="match status" value="1"/>
</dbReference>
<accession>A0A2A2EDM0</accession>
<evidence type="ECO:0000256" key="3">
    <source>
        <dbReference type="ARBA" id="ARBA00023125"/>
    </source>
</evidence>
<dbReference type="Pfam" id="PF14659">
    <property type="entry name" value="Phage_int_SAM_3"/>
    <property type="match status" value="1"/>
</dbReference>
<dbReference type="GO" id="GO:0003677">
    <property type="term" value="F:DNA binding"/>
    <property type="evidence" value="ECO:0007669"/>
    <property type="project" value="UniProtKB-UniRule"/>
</dbReference>
<dbReference type="EMBL" id="MVOH01000017">
    <property type="protein sequence ID" value="PAU67133.1"/>
    <property type="molecule type" value="Genomic_DNA"/>
</dbReference>